<comment type="caution">
    <text evidence="1">The sequence shown here is derived from an EMBL/GenBank/DDBJ whole genome shotgun (WGS) entry which is preliminary data.</text>
</comment>
<dbReference type="Pfam" id="PF13279">
    <property type="entry name" value="4HBT_2"/>
    <property type="match status" value="1"/>
</dbReference>
<evidence type="ECO:0000313" key="2">
    <source>
        <dbReference type="Proteomes" id="UP000320333"/>
    </source>
</evidence>
<name>A0A507FTC1_9FUNG</name>
<dbReference type="InterPro" id="IPR029069">
    <property type="entry name" value="HotDog_dom_sf"/>
</dbReference>
<gene>
    <name evidence="1" type="ORF">CcCBS67573_g00149</name>
</gene>
<evidence type="ECO:0008006" key="3">
    <source>
        <dbReference type="Google" id="ProtNLM"/>
    </source>
</evidence>
<dbReference type="EMBL" id="QEAP01000002">
    <property type="protein sequence ID" value="TPX78615.1"/>
    <property type="molecule type" value="Genomic_DNA"/>
</dbReference>
<proteinExistence type="predicted"/>
<evidence type="ECO:0000313" key="1">
    <source>
        <dbReference type="EMBL" id="TPX78615.1"/>
    </source>
</evidence>
<accession>A0A507FTC1</accession>
<dbReference type="Gene3D" id="3.10.129.10">
    <property type="entry name" value="Hotdog Thioesterase"/>
    <property type="match status" value="1"/>
</dbReference>
<dbReference type="SUPFAM" id="SSF54637">
    <property type="entry name" value="Thioesterase/thiol ester dehydrase-isomerase"/>
    <property type="match status" value="1"/>
</dbReference>
<reference evidence="1 2" key="1">
    <citation type="journal article" date="2019" name="Sci. Rep.">
        <title>Comparative genomics of chytrid fungi reveal insights into the obligate biotrophic and pathogenic lifestyle of Synchytrium endobioticum.</title>
        <authorList>
            <person name="van de Vossenberg B.T.L.H."/>
            <person name="Warris S."/>
            <person name="Nguyen H.D.T."/>
            <person name="van Gent-Pelzer M.P.E."/>
            <person name="Joly D.L."/>
            <person name="van de Geest H.C."/>
            <person name="Bonants P.J.M."/>
            <person name="Smith D.S."/>
            <person name="Levesque C.A."/>
            <person name="van der Lee T.A.J."/>
        </authorList>
    </citation>
    <scope>NUCLEOTIDE SEQUENCE [LARGE SCALE GENOMIC DNA]</scope>
    <source>
        <strain evidence="1 2">CBS 675.73</strain>
    </source>
</reference>
<sequence>MKTLTHKYALVMRQPLQWGDMDASGRCGPATLLRLFETARLAYFETLIAPRLSSEVHSGFIRGRGVGRILRSASLEMAEGEEGRECGVRYPDSLWLGARTVSLSGDRFDQEYCAVSERDQRIVAFGRATIVTFDHVKNAKARVPAEVVQAMLAVEKMPVTQLH</sequence>
<dbReference type="Proteomes" id="UP000320333">
    <property type="component" value="Unassembled WGS sequence"/>
</dbReference>
<dbReference type="OrthoDB" id="5538558at2759"/>
<protein>
    <recommendedName>
        <fullName evidence="3">Thioesterase domain-containing protein</fullName>
    </recommendedName>
</protein>
<keyword evidence="2" id="KW-1185">Reference proteome</keyword>
<dbReference type="AlphaFoldDB" id="A0A507FTC1"/>
<organism evidence="1 2">
    <name type="scientific">Chytriomyces confervae</name>
    <dbReference type="NCBI Taxonomy" id="246404"/>
    <lineage>
        <taxon>Eukaryota</taxon>
        <taxon>Fungi</taxon>
        <taxon>Fungi incertae sedis</taxon>
        <taxon>Chytridiomycota</taxon>
        <taxon>Chytridiomycota incertae sedis</taxon>
        <taxon>Chytridiomycetes</taxon>
        <taxon>Chytridiales</taxon>
        <taxon>Chytriomycetaceae</taxon>
        <taxon>Chytriomyces</taxon>
    </lineage>
</organism>